<dbReference type="CDD" id="cd07503">
    <property type="entry name" value="HAD_HisB-N"/>
    <property type="match status" value="1"/>
</dbReference>
<keyword evidence="18" id="KW-1185">Reference proteome</keyword>
<evidence type="ECO:0000256" key="12">
    <source>
        <dbReference type="PIRNR" id="PIRNR004682"/>
    </source>
</evidence>
<comment type="pathway">
    <text evidence="5">Bacterial outer membrane biogenesis; LPS core biosynthesis.</text>
</comment>
<dbReference type="PANTHER" id="PTHR42891:SF1">
    <property type="entry name" value="D-GLYCERO-BETA-D-MANNO-HEPTOSE-1,7-BISPHOSPHATE 7-PHOSPHATASE"/>
    <property type="match status" value="1"/>
</dbReference>
<dbReference type="GO" id="GO:0034200">
    <property type="term" value="F:D-glycero-beta-D-manno-heptose 1,7-bisphosphate 7-phosphatase activity"/>
    <property type="evidence" value="ECO:0007669"/>
    <property type="project" value="UniProtKB-EC"/>
</dbReference>
<dbReference type="SFLD" id="SFLDG01129">
    <property type="entry name" value="C1.5:_HAD__Beta-PGM__Phosphata"/>
    <property type="match status" value="1"/>
</dbReference>
<feature type="binding site" evidence="16">
    <location>
        <position position="131"/>
    </location>
    <ligand>
        <name>Zn(2+)</name>
        <dbReference type="ChEBI" id="CHEBI:29105"/>
    </ligand>
</feature>
<keyword evidence="9 16" id="KW-0862">Zinc</keyword>
<comment type="catalytic activity">
    <reaction evidence="1">
        <text>D-glycero-beta-D-manno-heptose 1,7-bisphosphate + H2O = D-glycero-beta-D-manno-heptose 1-phosphate + phosphate</text>
        <dbReference type="Rhea" id="RHEA:28518"/>
        <dbReference type="ChEBI" id="CHEBI:15377"/>
        <dbReference type="ChEBI" id="CHEBI:43474"/>
        <dbReference type="ChEBI" id="CHEBI:60208"/>
        <dbReference type="ChEBI" id="CHEBI:61593"/>
        <dbReference type="EC" id="3.1.3.82"/>
    </reaction>
</comment>
<protein>
    <recommendedName>
        <fullName evidence="12">D,D-heptose 1,7-bisphosphate phosphatase</fullName>
        <ecNumber evidence="12">3.1.3.-</ecNumber>
    </recommendedName>
</protein>
<dbReference type="InterPro" id="IPR006543">
    <property type="entry name" value="Histidinol-phos"/>
</dbReference>
<keyword evidence="16" id="KW-0460">Magnesium</keyword>
<dbReference type="AlphaFoldDB" id="A0A085AD17"/>
<feature type="site" description="Stabilizes the phosphoryl group" evidence="15">
    <location>
        <position position="133"/>
    </location>
</feature>
<keyword evidence="7 16" id="KW-0479">Metal-binding</keyword>
<comment type="cofactor">
    <cofactor evidence="16">
        <name>Mg(2+)</name>
        <dbReference type="ChEBI" id="CHEBI:18420"/>
    </cofactor>
</comment>
<feature type="binding site" evidence="14">
    <location>
        <begin position="132"/>
        <end position="133"/>
    </location>
    <ligand>
        <name>substrate</name>
    </ligand>
</feature>
<evidence type="ECO:0000256" key="2">
    <source>
        <dbReference type="ARBA" id="ARBA00001947"/>
    </source>
</evidence>
<dbReference type="FunFam" id="3.40.50.1000:FF:000037">
    <property type="entry name" value="D,D-heptose 1,7-bisphosphate phosphatase"/>
    <property type="match status" value="1"/>
</dbReference>
<reference evidence="18" key="1">
    <citation type="submission" date="2014-05" db="EMBL/GenBank/DDBJ databases">
        <title>ATOL: Assembling a taxonomically balanced genome-scale reconstruction of the evolutionary history of the Enterobacteriaceae.</title>
        <authorList>
            <person name="Plunkett G. III"/>
            <person name="Neeno-Eckwall E.C."/>
            <person name="Glasner J.D."/>
            <person name="Perna N.T."/>
        </authorList>
    </citation>
    <scope>NUCLEOTIDE SEQUENCE [LARGE SCALE GENOMIC DNA]</scope>
    <source>
        <strain evidence="18">ATCC 49490</strain>
    </source>
</reference>
<feature type="binding site" evidence="16">
    <location>
        <position position="116"/>
    </location>
    <ligand>
        <name>Zn(2+)</name>
        <dbReference type="ChEBI" id="CHEBI:29105"/>
    </ligand>
</feature>
<evidence type="ECO:0000256" key="11">
    <source>
        <dbReference type="ARBA" id="ARBA00061616"/>
    </source>
</evidence>
<evidence type="ECO:0000256" key="4">
    <source>
        <dbReference type="ARBA" id="ARBA00004708"/>
    </source>
</evidence>
<evidence type="ECO:0000256" key="8">
    <source>
        <dbReference type="ARBA" id="ARBA00022801"/>
    </source>
</evidence>
<dbReference type="Proteomes" id="UP000028630">
    <property type="component" value="Unassembled WGS sequence"/>
</dbReference>
<feature type="binding site" evidence="14">
    <location>
        <begin position="75"/>
        <end position="78"/>
    </location>
    <ligand>
        <name>substrate</name>
    </ligand>
</feature>
<feature type="active site" description="Nucleophile" evidence="13">
    <location>
        <position position="33"/>
    </location>
</feature>
<evidence type="ECO:0000256" key="5">
    <source>
        <dbReference type="ARBA" id="ARBA00004713"/>
    </source>
</evidence>
<feature type="site" description="Stabilizes the phosphoryl group" evidence="15">
    <location>
        <position position="75"/>
    </location>
</feature>
<dbReference type="NCBIfam" id="NF006506">
    <property type="entry name" value="PRK08942.1"/>
    <property type="match status" value="1"/>
</dbReference>
<sequence>MSTFLRDETCDTSGTGYIQELIVAKSVPAVFLDRDGTINVDHGYVHEIDDFEFIDGVIDAMRELKEMGFALVLVTNQSGIARGKFTEAQFETLTEWMDWSLADRGVDLDGIYYCPHHPQGSIEEFRQVCDCRKPHPGMLISARDYLHIDMAASYMVGDKLEDMQAATAAEVGTKVLVRTGKPVTEEAEKAADWVINSLADLPAAIKKQK</sequence>
<evidence type="ECO:0000256" key="15">
    <source>
        <dbReference type="PIRSR" id="PIRSR004682-3"/>
    </source>
</evidence>
<feature type="binding site" evidence="14">
    <location>
        <begin position="33"/>
        <end position="35"/>
    </location>
    <ligand>
        <name>substrate</name>
    </ligand>
</feature>
<evidence type="ECO:0000256" key="16">
    <source>
        <dbReference type="PIRSR" id="PIRSR004682-4"/>
    </source>
</evidence>
<evidence type="ECO:0000256" key="9">
    <source>
        <dbReference type="ARBA" id="ARBA00022833"/>
    </source>
</evidence>
<feature type="binding site" evidence="14">
    <location>
        <begin position="41"/>
        <end position="44"/>
    </location>
    <ligand>
        <name>substrate</name>
    </ligand>
</feature>
<dbReference type="NCBIfam" id="TIGR00213">
    <property type="entry name" value="GmhB_yaeD"/>
    <property type="match status" value="1"/>
</dbReference>
<feature type="site" description="Contributes to substrate recognition" evidence="15">
    <location>
        <position position="132"/>
    </location>
</feature>
<name>A0A085AD17_9ENTR</name>
<dbReference type="UniPathway" id="UPA00356">
    <property type="reaction ID" value="UER00438"/>
</dbReference>
<dbReference type="SFLD" id="SFLDS00003">
    <property type="entry name" value="Haloacid_Dehalogenase"/>
    <property type="match status" value="1"/>
</dbReference>
<dbReference type="Gene3D" id="3.40.50.1000">
    <property type="entry name" value="HAD superfamily/HAD-like"/>
    <property type="match status" value="1"/>
</dbReference>
<feature type="binding site" evidence="16">
    <location>
        <position position="114"/>
    </location>
    <ligand>
        <name>Zn(2+)</name>
        <dbReference type="ChEBI" id="CHEBI:29105"/>
    </ligand>
</feature>
<comment type="subcellular location">
    <subcellularLocation>
        <location evidence="3 12">Cytoplasm</location>
    </subcellularLocation>
</comment>
<proteinExistence type="inferred from homology"/>
<organism evidence="17 18">
    <name type="scientific">Trabulsiella guamensis ATCC 49490</name>
    <dbReference type="NCBI Taxonomy" id="1005994"/>
    <lineage>
        <taxon>Bacteria</taxon>
        <taxon>Pseudomonadati</taxon>
        <taxon>Pseudomonadota</taxon>
        <taxon>Gammaproteobacteria</taxon>
        <taxon>Enterobacterales</taxon>
        <taxon>Enterobacteriaceae</taxon>
        <taxon>Trabulsiella</taxon>
    </lineage>
</organism>
<feature type="binding site" evidence="16">
    <location>
        <position position="158"/>
    </location>
    <ligand>
        <name>Mg(2+)</name>
        <dbReference type="ChEBI" id="CHEBI:18420"/>
    </ligand>
</feature>
<keyword evidence="6 12" id="KW-0963">Cytoplasm</keyword>
<gene>
    <name evidence="17" type="primary">gmhB</name>
    <name evidence="17" type="ORF">GTGU_01543</name>
</gene>
<dbReference type="InterPro" id="IPR036412">
    <property type="entry name" value="HAD-like_sf"/>
</dbReference>
<dbReference type="InterPro" id="IPR004446">
    <property type="entry name" value="Heptose_bisP_phosphatase"/>
</dbReference>
<dbReference type="eggNOG" id="COG0241">
    <property type="taxonomic scope" value="Bacteria"/>
</dbReference>
<dbReference type="PANTHER" id="PTHR42891">
    <property type="entry name" value="D-GLYCERO-BETA-D-MANNO-HEPTOSE-1,7-BISPHOSPHATE 7-PHOSPHATASE"/>
    <property type="match status" value="1"/>
</dbReference>
<dbReference type="GO" id="GO:0005737">
    <property type="term" value="C:cytoplasm"/>
    <property type="evidence" value="ECO:0007669"/>
    <property type="project" value="UniProtKB-SubCell"/>
</dbReference>
<evidence type="ECO:0000256" key="7">
    <source>
        <dbReference type="ARBA" id="ARBA00022723"/>
    </source>
</evidence>
<dbReference type="GO" id="GO:0097171">
    <property type="term" value="P:ADP-L-glycero-beta-D-manno-heptose biosynthetic process"/>
    <property type="evidence" value="ECO:0007669"/>
    <property type="project" value="UniProtKB-UniPathway"/>
</dbReference>
<dbReference type="SUPFAM" id="SSF56784">
    <property type="entry name" value="HAD-like"/>
    <property type="match status" value="1"/>
</dbReference>
<dbReference type="GO" id="GO:0005975">
    <property type="term" value="P:carbohydrate metabolic process"/>
    <property type="evidence" value="ECO:0007669"/>
    <property type="project" value="InterPro"/>
</dbReference>
<comment type="pathway">
    <text evidence="4">Nucleotide-sugar biosynthesis; ADP-L-glycero-beta-D-manno-heptose biosynthesis; ADP-L-glycero-beta-D-manno-heptose from D-glycero-beta-D-manno-heptose 7-phosphate: step 2/4.</text>
</comment>
<dbReference type="GO" id="GO:0046872">
    <property type="term" value="F:metal ion binding"/>
    <property type="evidence" value="ECO:0007669"/>
    <property type="project" value="UniProtKB-KW"/>
</dbReference>
<feature type="binding site" evidence="16">
    <location>
        <position position="35"/>
    </location>
    <ligand>
        <name>Mg(2+)</name>
        <dbReference type="ChEBI" id="CHEBI:18420"/>
    </ligand>
</feature>
<evidence type="ECO:0000313" key="18">
    <source>
        <dbReference type="Proteomes" id="UP000028630"/>
    </source>
</evidence>
<dbReference type="SFLD" id="SFLDG01134">
    <property type="entry name" value="C1.5.5:_Heptose_Bisphosphate_P"/>
    <property type="match status" value="1"/>
</dbReference>
<comment type="cofactor">
    <cofactor evidence="2 16">
        <name>Zn(2+)</name>
        <dbReference type="ChEBI" id="CHEBI:29105"/>
    </cofactor>
</comment>
<dbReference type="InterPro" id="IPR006549">
    <property type="entry name" value="HAD-SF_hydro_IIIA"/>
</dbReference>
<evidence type="ECO:0000256" key="3">
    <source>
        <dbReference type="ARBA" id="ARBA00004496"/>
    </source>
</evidence>
<keyword evidence="10 12" id="KW-0119">Carbohydrate metabolism</keyword>
<evidence type="ECO:0000256" key="6">
    <source>
        <dbReference type="ARBA" id="ARBA00022490"/>
    </source>
</evidence>
<dbReference type="NCBIfam" id="TIGR01656">
    <property type="entry name" value="Histidinol-ppas"/>
    <property type="match status" value="1"/>
</dbReference>
<dbReference type="InterPro" id="IPR023214">
    <property type="entry name" value="HAD_sf"/>
</dbReference>
<dbReference type="EMBL" id="JMTB01000058">
    <property type="protein sequence ID" value="KFC08112.1"/>
    <property type="molecule type" value="Genomic_DNA"/>
</dbReference>
<dbReference type="PIRSF" id="PIRSF004682">
    <property type="entry name" value="GmhB"/>
    <property type="match status" value="1"/>
</dbReference>
<dbReference type="Pfam" id="PF13242">
    <property type="entry name" value="Hydrolase_like"/>
    <property type="match status" value="1"/>
</dbReference>
<evidence type="ECO:0000256" key="14">
    <source>
        <dbReference type="PIRSR" id="PIRSR004682-2"/>
    </source>
</evidence>
<feature type="binding site" evidence="14">
    <location>
        <position position="159"/>
    </location>
    <ligand>
        <name>substrate</name>
    </ligand>
</feature>
<comment type="caution">
    <text evidence="17">The sequence shown here is derived from an EMBL/GenBank/DDBJ whole genome shotgun (WGS) entry which is preliminary data.</text>
</comment>
<accession>A0A085AD17</accession>
<evidence type="ECO:0000256" key="13">
    <source>
        <dbReference type="PIRSR" id="PIRSR004682-1"/>
    </source>
</evidence>
<dbReference type="EC" id="3.1.3.-" evidence="12"/>
<evidence type="ECO:0000256" key="10">
    <source>
        <dbReference type="ARBA" id="ARBA00023277"/>
    </source>
</evidence>
<evidence type="ECO:0000313" key="17">
    <source>
        <dbReference type="EMBL" id="KFC08112.1"/>
    </source>
</evidence>
<evidence type="ECO:0000256" key="1">
    <source>
        <dbReference type="ARBA" id="ARBA00001226"/>
    </source>
</evidence>
<feature type="active site" description="Proton donor" evidence="13">
    <location>
        <position position="35"/>
    </location>
</feature>
<feature type="binding site" evidence="16">
    <location>
        <position position="159"/>
    </location>
    <ligand>
        <name>Mg(2+)</name>
        <dbReference type="ChEBI" id="CHEBI:18420"/>
    </ligand>
</feature>
<feature type="binding site" evidence="16">
    <location>
        <position position="33"/>
    </location>
    <ligand>
        <name>Mg(2+)</name>
        <dbReference type="ChEBI" id="CHEBI:18420"/>
    </ligand>
</feature>
<feature type="binding site" evidence="16">
    <location>
        <position position="129"/>
    </location>
    <ligand>
        <name>Zn(2+)</name>
        <dbReference type="ChEBI" id="CHEBI:29105"/>
    </ligand>
</feature>
<dbReference type="NCBIfam" id="TIGR01662">
    <property type="entry name" value="HAD-SF-IIIA"/>
    <property type="match status" value="1"/>
</dbReference>
<keyword evidence="8 12" id="KW-0378">Hydrolase</keyword>
<comment type="similarity">
    <text evidence="11 12">Belongs to the gmhB family.</text>
</comment>